<dbReference type="AlphaFoldDB" id="L1NFQ7"/>
<proteinExistence type="predicted"/>
<gene>
    <name evidence="1" type="ORF">HMPREF9151_00939</name>
</gene>
<dbReference type="Proteomes" id="UP000010433">
    <property type="component" value="Unassembled WGS sequence"/>
</dbReference>
<evidence type="ECO:0000313" key="2">
    <source>
        <dbReference type="Proteomes" id="UP000010433"/>
    </source>
</evidence>
<protein>
    <submittedName>
        <fullName evidence="1">Uncharacterized protein</fullName>
    </submittedName>
</protein>
<dbReference type="HOGENOM" id="CLU_3010552_0_0_10"/>
<comment type="caution">
    <text evidence="1">The sequence shown here is derived from an EMBL/GenBank/DDBJ whole genome shotgun (WGS) entry which is preliminary data.</text>
</comment>
<dbReference type="STRING" id="1127699.HMPREF9151_00939"/>
<organism evidence="1 2">
    <name type="scientific">Hoylesella saccharolytica F0055</name>
    <dbReference type="NCBI Taxonomy" id="1127699"/>
    <lineage>
        <taxon>Bacteria</taxon>
        <taxon>Pseudomonadati</taxon>
        <taxon>Bacteroidota</taxon>
        <taxon>Bacteroidia</taxon>
        <taxon>Bacteroidales</taxon>
        <taxon>Prevotellaceae</taxon>
        <taxon>Hoylesella</taxon>
    </lineage>
</organism>
<accession>L1NFQ7</accession>
<evidence type="ECO:0000313" key="1">
    <source>
        <dbReference type="EMBL" id="EKY02047.1"/>
    </source>
</evidence>
<keyword evidence="2" id="KW-1185">Reference proteome</keyword>
<reference evidence="1 2" key="1">
    <citation type="submission" date="2012-05" db="EMBL/GenBank/DDBJ databases">
        <authorList>
            <person name="Weinstock G."/>
            <person name="Sodergren E."/>
            <person name="Lobos E.A."/>
            <person name="Fulton L."/>
            <person name="Fulton R."/>
            <person name="Courtney L."/>
            <person name="Fronick C."/>
            <person name="O'Laughlin M."/>
            <person name="Godfrey J."/>
            <person name="Wilson R.M."/>
            <person name="Miner T."/>
            <person name="Farmer C."/>
            <person name="Delehaunty K."/>
            <person name="Cordes M."/>
            <person name="Minx P."/>
            <person name="Tomlinson C."/>
            <person name="Chen J."/>
            <person name="Wollam A."/>
            <person name="Pepin K.H."/>
            <person name="Bhonagiri V."/>
            <person name="Zhang X."/>
            <person name="Suruliraj S."/>
            <person name="Warren W."/>
            <person name="Mitreva M."/>
            <person name="Mardis E.R."/>
            <person name="Wilson R.K."/>
        </authorList>
    </citation>
    <scope>NUCLEOTIDE SEQUENCE [LARGE SCALE GENOMIC DNA]</scope>
    <source>
        <strain evidence="1 2">F0055</strain>
    </source>
</reference>
<name>L1NFQ7_9BACT</name>
<dbReference type="EMBL" id="AMEP01000061">
    <property type="protein sequence ID" value="EKY02047.1"/>
    <property type="molecule type" value="Genomic_DNA"/>
</dbReference>
<sequence>MQRYGKICKLYKGWNIYFIRGGEKLLIGQFCGFLLHKGIAMGIVFFRFTLQWGCCF</sequence>